<evidence type="ECO:0000256" key="2">
    <source>
        <dbReference type="ARBA" id="ARBA00022679"/>
    </source>
</evidence>
<evidence type="ECO:0008006" key="6">
    <source>
        <dbReference type="Google" id="ProtNLM"/>
    </source>
</evidence>
<name>A0A562LMM5_9BRAD</name>
<dbReference type="PANTHER" id="PTHR36449">
    <property type="entry name" value="ACETYLTRANSFERASE-RELATED"/>
    <property type="match status" value="1"/>
</dbReference>
<accession>A0A562LMM5</accession>
<keyword evidence="5" id="KW-1185">Reference proteome</keyword>
<dbReference type="SUPFAM" id="SSF55729">
    <property type="entry name" value="Acyl-CoA N-acyltransferases (Nat)"/>
    <property type="match status" value="1"/>
</dbReference>
<dbReference type="RefSeq" id="WP_145630067.1">
    <property type="nucleotide sequence ID" value="NZ_CP088014.1"/>
</dbReference>
<dbReference type="OrthoDB" id="9793394at2"/>
<dbReference type="GO" id="GO:0016746">
    <property type="term" value="F:acyltransferase activity"/>
    <property type="evidence" value="ECO:0007669"/>
    <property type="project" value="UniProtKB-KW"/>
</dbReference>
<dbReference type="AlphaFoldDB" id="A0A562LMM5"/>
<evidence type="ECO:0000313" key="5">
    <source>
        <dbReference type="Proteomes" id="UP000317176"/>
    </source>
</evidence>
<dbReference type="EMBL" id="VLKL01000003">
    <property type="protein sequence ID" value="TWI08836.1"/>
    <property type="molecule type" value="Genomic_DNA"/>
</dbReference>
<keyword evidence="3" id="KW-0012">Acyltransferase</keyword>
<dbReference type="Gene3D" id="3.40.630.30">
    <property type="match status" value="1"/>
</dbReference>
<dbReference type="PANTHER" id="PTHR36449:SF1">
    <property type="entry name" value="ACETYLTRANSFERASE"/>
    <property type="match status" value="1"/>
</dbReference>
<dbReference type="Proteomes" id="UP000317176">
    <property type="component" value="Unassembled WGS sequence"/>
</dbReference>
<keyword evidence="1" id="KW-1277">Toxin-antitoxin system</keyword>
<evidence type="ECO:0000313" key="4">
    <source>
        <dbReference type="EMBL" id="TWI08836.1"/>
    </source>
</evidence>
<keyword evidence="2" id="KW-0808">Transferase</keyword>
<proteinExistence type="predicted"/>
<protein>
    <recommendedName>
        <fullName evidence="6">Acetyltransferase (GNAT) family protein</fullName>
    </recommendedName>
</protein>
<gene>
    <name evidence="4" type="ORF">IQ17_01660</name>
</gene>
<evidence type="ECO:0000256" key="3">
    <source>
        <dbReference type="ARBA" id="ARBA00023315"/>
    </source>
</evidence>
<dbReference type="InterPro" id="IPR016181">
    <property type="entry name" value="Acyl_CoA_acyltransferase"/>
</dbReference>
<organism evidence="4 5">
    <name type="scientific">Bradyrhizobium daqingense</name>
    <dbReference type="NCBI Taxonomy" id="993502"/>
    <lineage>
        <taxon>Bacteria</taxon>
        <taxon>Pseudomonadati</taxon>
        <taxon>Pseudomonadota</taxon>
        <taxon>Alphaproteobacteria</taxon>
        <taxon>Hyphomicrobiales</taxon>
        <taxon>Nitrobacteraceae</taxon>
        <taxon>Bradyrhizobium</taxon>
    </lineage>
</organism>
<comment type="caution">
    <text evidence="4">The sequence shown here is derived from an EMBL/GenBank/DDBJ whole genome shotgun (WGS) entry which is preliminary data.</text>
</comment>
<sequence length="172" mass="18944">MPAGADDRFHIERLAAHDRSGFCCGNDQIDRYFRQTVTQDVKRRLATCFVAVETETDKLAGFYTLTSHSIPLSEIPVDLRKKLPHSLPIGVALIGWLGRNLDFKGQEIGEKLLLDAIRTVADGPVAAHAIIVDAIDDKAADFYRGYGFVNLAADRSDRMYLPVATALKAIKG</sequence>
<evidence type="ECO:0000256" key="1">
    <source>
        <dbReference type="ARBA" id="ARBA00022649"/>
    </source>
</evidence>
<reference evidence="4 5" key="1">
    <citation type="journal article" date="2015" name="Stand. Genomic Sci.">
        <title>Genomic Encyclopedia of Bacterial and Archaeal Type Strains, Phase III: the genomes of soil and plant-associated and newly described type strains.</title>
        <authorList>
            <person name="Whitman W.B."/>
            <person name="Woyke T."/>
            <person name="Klenk H.P."/>
            <person name="Zhou Y."/>
            <person name="Lilburn T.G."/>
            <person name="Beck B.J."/>
            <person name="De Vos P."/>
            <person name="Vandamme P."/>
            <person name="Eisen J.A."/>
            <person name="Garrity G."/>
            <person name="Hugenholtz P."/>
            <person name="Kyrpides N.C."/>
        </authorList>
    </citation>
    <scope>NUCLEOTIDE SEQUENCE [LARGE SCALE GENOMIC DNA]</scope>
    <source>
        <strain evidence="4 5">CGMCC 1.10947</strain>
    </source>
</reference>